<reference evidence="1" key="1">
    <citation type="submission" date="2020-09" db="EMBL/GenBank/DDBJ databases">
        <title>Whole genome shotgun sequence of Streptomyces xanthophaeus NBRC 12829.</title>
        <authorList>
            <person name="Komaki H."/>
            <person name="Tamura T."/>
        </authorList>
    </citation>
    <scope>NUCLEOTIDE SEQUENCE</scope>
    <source>
        <strain evidence="1">NBRC 12829</strain>
    </source>
</reference>
<gene>
    <name evidence="1" type="ORF">Sxan_00650</name>
</gene>
<evidence type="ECO:0000313" key="2">
    <source>
        <dbReference type="Proteomes" id="UP000600026"/>
    </source>
</evidence>
<proteinExistence type="predicted"/>
<dbReference type="AlphaFoldDB" id="A0A919LAY6"/>
<sequence>MRAVFEIDRPRILVCPHCKATDQDGAARTLSAAGGVLSVTWHTRSCPHLAADLILAADR</sequence>
<evidence type="ECO:0000313" key="1">
    <source>
        <dbReference type="EMBL" id="GHI82701.1"/>
    </source>
</evidence>
<dbReference type="Proteomes" id="UP000600026">
    <property type="component" value="Unassembled WGS sequence"/>
</dbReference>
<organism evidence="1 2">
    <name type="scientific">Streptomyces xanthophaeus</name>
    <dbReference type="NCBI Taxonomy" id="67385"/>
    <lineage>
        <taxon>Bacteria</taxon>
        <taxon>Bacillati</taxon>
        <taxon>Actinomycetota</taxon>
        <taxon>Actinomycetes</taxon>
        <taxon>Kitasatosporales</taxon>
        <taxon>Streptomycetaceae</taxon>
        <taxon>Streptomyces</taxon>
    </lineage>
</organism>
<dbReference type="EMBL" id="BNEE01000002">
    <property type="protein sequence ID" value="GHI82701.1"/>
    <property type="molecule type" value="Genomic_DNA"/>
</dbReference>
<accession>A0A919LAY6</accession>
<protein>
    <submittedName>
        <fullName evidence="1">Uncharacterized protein</fullName>
    </submittedName>
</protein>
<name>A0A919LAY6_9ACTN</name>
<keyword evidence="2" id="KW-1185">Reference proteome</keyword>
<comment type="caution">
    <text evidence="1">The sequence shown here is derived from an EMBL/GenBank/DDBJ whole genome shotgun (WGS) entry which is preliminary data.</text>
</comment>